<keyword evidence="2" id="KW-1185">Reference proteome</keyword>
<gene>
    <name evidence="1" type="ORF">ACFQV2_05970</name>
</gene>
<name>A0ABW2TK97_9PSEU</name>
<organism evidence="1 2">
    <name type="scientific">Actinokineospora soli</name>
    <dbReference type="NCBI Taxonomy" id="1048753"/>
    <lineage>
        <taxon>Bacteria</taxon>
        <taxon>Bacillati</taxon>
        <taxon>Actinomycetota</taxon>
        <taxon>Actinomycetes</taxon>
        <taxon>Pseudonocardiales</taxon>
        <taxon>Pseudonocardiaceae</taxon>
        <taxon>Actinokineospora</taxon>
    </lineage>
</organism>
<evidence type="ECO:0000313" key="2">
    <source>
        <dbReference type="Proteomes" id="UP001596512"/>
    </source>
</evidence>
<dbReference type="Proteomes" id="UP001596512">
    <property type="component" value="Unassembled WGS sequence"/>
</dbReference>
<protein>
    <submittedName>
        <fullName evidence="1">Uncharacterized protein</fullName>
    </submittedName>
</protein>
<proteinExistence type="predicted"/>
<evidence type="ECO:0000313" key="1">
    <source>
        <dbReference type="EMBL" id="MFC7613221.1"/>
    </source>
</evidence>
<reference evidence="2" key="1">
    <citation type="journal article" date="2019" name="Int. J. Syst. Evol. Microbiol.">
        <title>The Global Catalogue of Microorganisms (GCM) 10K type strain sequencing project: providing services to taxonomists for standard genome sequencing and annotation.</title>
        <authorList>
            <consortium name="The Broad Institute Genomics Platform"/>
            <consortium name="The Broad Institute Genome Sequencing Center for Infectious Disease"/>
            <person name="Wu L."/>
            <person name="Ma J."/>
        </authorList>
    </citation>
    <scope>NUCLEOTIDE SEQUENCE [LARGE SCALE GENOMIC DNA]</scope>
    <source>
        <strain evidence="2">JCM 17695</strain>
    </source>
</reference>
<accession>A0ABW2TK97</accession>
<dbReference type="EMBL" id="JBHTEY010000004">
    <property type="protein sequence ID" value="MFC7613221.1"/>
    <property type="molecule type" value="Genomic_DNA"/>
</dbReference>
<comment type="caution">
    <text evidence="1">The sequence shown here is derived from an EMBL/GenBank/DDBJ whole genome shotgun (WGS) entry which is preliminary data.</text>
</comment>
<sequence>MGNCALNSRSTLDSQVREVAGLLLTAHAQVVEENAAIATCASNYEALAATITPKLPLGMMLVNPVTGTAATLGANHALDAIEQLFGHDGRMAALVFGPVAGFHVSTVVAVGENLADRAD</sequence>